<dbReference type="EMBL" id="LT670844">
    <property type="protein sequence ID" value="SHJ94143.1"/>
    <property type="molecule type" value="Genomic_DNA"/>
</dbReference>
<evidence type="ECO:0000256" key="4">
    <source>
        <dbReference type="ARBA" id="ARBA00022827"/>
    </source>
</evidence>
<dbReference type="Pfam" id="PF00732">
    <property type="entry name" value="GMC_oxred_N"/>
    <property type="match status" value="1"/>
</dbReference>
<feature type="binding site" evidence="5">
    <location>
        <position position="499"/>
    </location>
    <ligand>
        <name>FAD</name>
        <dbReference type="ChEBI" id="CHEBI:57692"/>
    </ligand>
</feature>
<feature type="binding site" evidence="5">
    <location>
        <position position="242"/>
    </location>
    <ligand>
        <name>FAD</name>
        <dbReference type="ChEBI" id="CHEBI:57692"/>
    </ligand>
</feature>
<dbReference type="GO" id="GO:0050660">
    <property type="term" value="F:flavin adenine dinucleotide binding"/>
    <property type="evidence" value="ECO:0007669"/>
    <property type="project" value="InterPro"/>
</dbReference>
<gene>
    <name evidence="9" type="ORF">SAMN05444159_1972</name>
</gene>
<proteinExistence type="inferred from homology"/>
<organism evidence="9 10">
    <name type="scientific">Bradyrhizobium lablabi</name>
    <dbReference type="NCBI Taxonomy" id="722472"/>
    <lineage>
        <taxon>Bacteria</taxon>
        <taxon>Pseudomonadati</taxon>
        <taxon>Pseudomonadota</taxon>
        <taxon>Alphaproteobacteria</taxon>
        <taxon>Hyphomicrobiales</taxon>
        <taxon>Nitrobacteraceae</taxon>
        <taxon>Bradyrhizobium</taxon>
    </lineage>
</organism>
<keyword evidence="3 6" id="KW-0285">Flavoprotein</keyword>
<dbReference type="PROSITE" id="PS00624">
    <property type="entry name" value="GMC_OXRED_2"/>
    <property type="match status" value="1"/>
</dbReference>
<dbReference type="PANTHER" id="PTHR11552">
    <property type="entry name" value="GLUCOSE-METHANOL-CHOLINE GMC OXIDOREDUCTASE"/>
    <property type="match status" value="1"/>
</dbReference>
<dbReference type="AlphaFoldDB" id="A0A1M6NER1"/>
<evidence type="ECO:0000313" key="9">
    <source>
        <dbReference type="EMBL" id="SHJ94143.1"/>
    </source>
</evidence>
<dbReference type="InterPro" id="IPR007867">
    <property type="entry name" value="GMC_OxRtase_C"/>
</dbReference>
<evidence type="ECO:0000259" key="7">
    <source>
        <dbReference type="PROSITE" id="PS00623"/>
    </source>
</evidence>
<comment type="similarity">
    <text evidence="2 6">Belongs to the GMC oxidoreductase family.</text>
</comment>
<evidence type="ECO:0000259" key="8">
    <source>
        <dbReference type="PROSITE" id="PS00624"/>
    </source>
</evidence>
<dbReference type="PIRSF" id="PIRSF000137">
    <property type="entry name" value="Alcohol_oxidase"/>
    <property type="match status" value="1"/>
</dbReference>
<feature type="binding site" evidence="5">
    <location>
        <position position="102"/>
    </location>
    <ligand>
        <name>FAD</name>
        <dbReference type="ChEBI" id="CHEBI:57692"/>
    </ligand>
</feature>
<feature type="domain" description="Glucose-methanol-choline oxidoreductase N-terminal" evidence="8">
    <location>
        <begin position="277"/>
        <end position="291"/>
    </location>
</feature>
<dbReference type="SUPFAM" id="SSF54373">
    <property type="entry name" value="FAD-linked reductases, C-terminal domain"/>
    <property type="match status" value="1"/>
</dbReference>
<dbReference type="InterPro" id="IPR012132">
    <property type="entry name" value="GMC_OxRdtase"/>
</dbReference>
<accession>A0A1M6NER1</accession>
<evidence type="ECO:0000256" key="6">
    <source>
        <dbReference type="RuleBase" id="RU003968"/>
    </source>
</evidence>
<dbReference type="InterPro" id="IPR000172">
    <property type="entry name" value="GMC_OxRdtase_N"/>
</dbReference>
<feature type="domain" description="Glucose-methanol-choline oxidoreductase N-terminal" evidence="7">
    <location>
        <begin position="100"/>
        <end position="123"/>
    </location>
</feature>
<evidence type="ECO:0000256" key="5">
    <source>
        <dbReference type="PIRSR" id="PIRSR000137-2"/>
    </source>
</evidence>
<dbReference type="Gene3D" id="3.50.50.60">
    <property type="entry name" value="FAD/NAD(P)-binding domain"/>
    <property type="match status" value="1"/>
</dbReference>
<sequence length="531" mass="57614">MSDNLATRIRVNQQKLGAELKPHYDFIICGSGSSGSVVARRLAENADVNVLLLEAGGSDDVASIKDASAWPSLRGGEHDWAFRAKPNPRLNGRAIPMSMGKVLGGGSSINVMGWSRGHKNDWDHFAAEAGDDGWNYQSVLQIYRRIEDWHGAPDPARRGKGGLLFVQPAPDPHPLAAAMLDAFAAAGVLTFDDQNGVMMEGDGGGAISNVCVRDGQRQSVFRAYVYPYMDRPNLTVLTQALVTRLAFEGKQVAGAEFLREGKLHRIGATREVVVSLGAIHTPKLLMQSGIGDEAELKRVGIPVIQHLPGVGRNFQDHFMAPCVWESRDSIEPRNNRGEATAFWKSDAALDRPDLQSFMVEAPYASPQAAKVAPPANSWSLTTAVLRTASRGRLRLTGSDPLDPIDIDANALDDPADRKALKICVEFCRAIGNSAPLRRFAKREILPGPLEGAELEAFIRNATVSHSHQTCTAKMGRDAMSVVDHRLRVYGINRLRIADGSIMPRIVTGNTMAPCVVIGERAGEMLKADHNV</sequence>
<dbReference type="Pfam" id="PF05199">
    <property type="entry name" value="GMC_oxred_C"/>
    <property type="match status" value="1"/>
</dbReference>
<name>A0A1M6NER1_9BRAD</name>
<evidence type="ECO:0000313" key="10">
    <source>
        <dbReference type="Proteomes" id="UP000189935"/>
    </source>
</evidence>
<evidence type="ECO:0000256" key="1">
    <source>
        <dbReference type="ARBA" id="ARBA00001974"/>
    </source>
</evidence>
<evidence type="ECO:0000256" key="3">
    <source>
        <dbReference type="ARBA" id="ARBA00022630"/>
    </source>
</evidence>
<dbReference type="GO" id="GO:0016614">
    <property type="term" value="F:oxidoreductase activity, acting on CH-OH group of donors"/>
    <property type="evidence" value="ECO:0007669"/>
    <property type="project" value="InterPro"/>
</dbReference>
<dbReference type="Gene3D" id="3.30.560.10">
    <property type="entry name" value="Glucose Oxidase, domain 3"/>
    <property type="match status" value="1"/>
</dbReference>
<dbReference type="Proteomes" id="UP000189935">
    <property type="component" value="Chromosome I"/>
</dbReference>
<protein>
    <submittedName>
        <fullName evidence="9">Choline dehydrogenase</fullName>
    </submittedName>
</protein>
<keyword evidence="4 5" id="KW-0274">FAD</keyword>
<evidence type="ECO:0000256" key="2">
    <source>
        <dbReference type="ARBA" id="ARBA00010790"/>
    </source>
</evidence>
<dbReference type="InterPro" id="IPR036188">
    <property type="entry name" value="FAD/NAD-bd_sf"/>
</dbReference>
<comment type="cofactor">
    <cofactor evidence="1 5">
        <name>FAD</name>
        <dbReference type="ChEBI" id="CHEBI:57692"/>
    </cofactor>
</comment>
<dbReference type="PANTHER" id="PTHR11552:SF147">
    <property type="entry name" value="CHOLINE DEHYDROGENASE, MITOCHONDRIAL"/>
    <property type="match status" value="1"/>
</dbReference>
<dbReference type="PROSITE" id="PS00623">
    <property type="entry name" value="GMC_OXRED_1"/>
    <property type="match status" value="1"/>
</dbReference>
<reference evidence="9 10" key="1">
    <citation type="submission" date="2016-11" db="EMBL/GenBank/DDBJ databases">
        <authorList>
            <person name="Jaros S."/>
            <person name="Januszkiewicz K."/>
            <person name="Wedrychowicz H."/>
        </authorList>
    </citation>
    <scope>NUCLEOTIDE SEQUENCE [LARGE SCALE GENOMIC DNA]</scope>
    <source>
        <strain evidence="9 10">GAS499</strain>
    </source>
</reference>
<dbReference type="SUPFAM" id="SSF51905">
    <property type="entry name" value="FAD/NAD(P)-binding domain"/>
    <property type="match status" value="1"/>
</dbReference>
<dbReference type="RefSeq" id="WP_244562247.1">
    <property type="nucleotide sequence ID" value="NZ_LT670844.1"/>
</dbReference>